<sequence>MDPQLTEVSQQFERFKAAFARKDYNTCSDLLSQLKVLLTKFTSLPPLFENSPNAAKELTIARDIYEHAVVLSVKTEDQDAFERDFFQLKPYYVDARNRIPQSPQENLILGLNLLRLLVQNRIAEFHTELELLSSATLEDPCIKHAVELEQSFMEGAYNRVLSARQTAPDATYVYFMDLLAKTIRDEIAGCSEKAYDYVSISDARQMLLFSSDQELLTYVTDEHPEWEVKEGFVVFQKAKETAPCKEIPSLQLINQTLSYARELERIVVHSFSIGDSVLLTLMLCLNMMSIILGVFKTRSSGETSGDINTYSDEFLSRLTSLLLLLMELDDLDLSGSWPLDQITFASNFKSPVIFSSSEQPFSPLWSFSEASGDVGGELYSAAVAPTRFTDYSVLLASSESETTTKENNQVPSPSWGIMPLENPDSYCAIKAKMTQALRYFKESTGQQHVLAQVWAPVKNRGRYVLTTSGQPFVLGPNSNGLNQYRMVSLTYMFSLDGERDGELGLPGRVFRKKLPEWTPNVQYYSSKEFSRLGHALHYNVQGTLALPVFEPSRQLCVGVVELIMTSPKINYAPEVEKVCKALEAVNLKTSEILNHETTQICNEGRQNALAEILEILTVVCETYKLPLAQTWVPCRHRSVLAFGGGFKKSCSSFDGSCMGKVCMSTSDLAVYVVDAHVWGFRDACAEHHLQKGQGVAGRAFQSGNLCFCRDVTRFCKTDYPLVHYARMFKLTSCFAVCLKSTYTGDDEYVLEFFLPPAITDKSEQDCLLGSLLQTMKQHYSSLKVVSETELCENNMSLEVVEASEDGMVYSKLEPIRIHHPAQISKDYLELNAPEQKVSLNSDFMENNEVDDGVERFQTLDPIPEAKTVKKSERKRGKTEKTISLEVLQQYFAGSLKDAAKSLGVCPTTMKRICRQHGISRWPSRKINKVNRSLTRLKHVIDSVQGADGSLNLTSLSPRPWPHQIPPIDIQLAKNCPPTSTSPLSNLQDVKIENRDAEDSAGSSTSRASCKVNPICETRFRLPTHNQEPSRQVALDDSDSSSKNMTNFWAHLTCQDTASPTILQHKLVSIKATYREDIIRFKISPESVSITELKQQVAKRLKLETAAFELKYLDDDREWVSVSCDADLSECLDTSAAKANTLRLSVHDVTFNFGSSCESSEETMMCL</sequence>
<dbReference type="Gene3D" id="1.25.40.990">
    <property type="match status" value="1"/>
</dbReference>
<comment type="similarity">
    <text evidence="1">Belongs to the proteasome subunit S14 family.</text>
</comment>
<dbReference type="FunFam" id="1.25.40.990:FF:000001">
    <property type="entry name" value="26S proteasome non-ATPase regulatory subunit"/>
    <property type="match status" value="1"/>
</dbReference>
<dbReference type="Pfam" id="PF10075">
    <property type="entry name" value="CSN8_PSD8_EIF3K"/>
    <property type="match status" value="1"/>
</dbReference>
<feature type="domain" description="RWP-RK" evidence="9">
    <location>
        <begin position="864"/>
        <end position="949"/>
    </location>
</feature>
<dbReference type="GO" id="GO:0000502">
    <property type="term" value="C:proteasome complex"/>
    <property type="evidence" value="ECO:0007669"/>
    <property type="project" value="UniProtKB-KW"/>
</dbReference>
<evidence type="ECO:0000256" key="2">
    <source>
        <dbReference type="ARBA" id="ARBA00022942"/>
    </source>
</evidence>
<protein>
    <submittedName>
        <fullName evidence="11">(thale cress) hypothetical protein</fullName>
    </submittedName>
</protein>
<dbReference type="Pfam" id="PF00564">
    <property type="entry name" value="PB1"/>
    <property type="match status" value="1"/>
</dbReference>
<dbReference type="GO" id="GO:0003700">
    <property type="term" value="F:DNA-binding transcription factor activity"/>
    <property type="evidence" value="ECO:0007669"/>
    <property type="project" value="InterPro"/>
</dbReference>
<organism evidence="11 12">
    <name type="scientific">Arabidopsis thaliana</name>
    <name type="common">Mouse-ear cress</name>
    <dbReference type="NCBI Taxonomy" id="3702"/>
    <lineage>
        <taxon>Eukaryota</taxon>
        <taxon>Viridiplantae</taxon>
        <taxon>Streptophyta</taxon>
        <taxon>Embryophyta</taxon>
        <taxon>Tracheophyta</taxon>
        <taxon>Spermatophyta</taxon>
        <taxon>Magnoliopsida</taxon>
        <taxon>eudicotyledons</taxon>
        <taxon>Gunneridae</taxon>
        <taxon>Pentapetalae</taxon>
        <taxon>rosids</taxon>
        <taxon>malvids</taxon>
        <taxon>Brassicales</taxon>
        <taxon>Brassicaceae</taxon>
        <taxon>Camelineae</taxon>
        <taxon>Arabidopsis</taxon>
    </lineage>
</organism>
<evidence type="ECO:0000256" key="4">
    <source>
        <dbReference type="ARBA" id="ARBA00023125"/>
    </source>
</evidence>
<feature type="region of interest" description="Disordered" evidence="7">
    <location>
        <begin position="974"/>
        <end position="1007"/>
    </location>
</feature>
<dbReference type="PROSITE" id="PS51519">
    <property type="entry name" value="RWP_RK"/>
    <property type="match status" value="1"/>
</dbReference>
<evidence type="ECO:0000256" key="7">
    <source>
        <dbReference type="SAM" id="MobiDB-lite"/>
    </source>
</evidence>
<dbReference type="InterPro" id="IPR045012">
    <property type="entry name" value="NLP"/>
</dbReference>
<dbReference type="Gene3D" id="3.10.20.90">
    <property type="entry name" value="Phosphatidylinositol 3-kinase Catalytic Subunit, Chain A, domain 1"/>
    <property type="match status" value="1"/>
</dbReference>
<keyword evidence="3" id="KW-0805">Transcription regulation</keyword>
<dbReference type="SMART" id="SM00666">
    <property type="entry name" value="PB1"/>
    <property type="match status" value="1"/>
</dbReference>
<dbReference type="PROSITE" id="PS50250">
    <property type="entry name" value="PCI"/>
    <property type="match status" value="1"/>
</dbReference>
<evidence type="ECO:0000313" key="12">
    <source>
        <dbReference type="Proteomes" id="UP000516314"/>
    </source>
</evidence>
<dbReference type="SUPFAM" id="SSF54277">
    <property type="entry name" value="CAD &amp; PB1 domains"/>
    <property type="match status" value="1"/>
</dbReference>
<keyword evidence="5" id="KW-0804">Transcription</keyword>
<keyword evidence="6" id="KW-0539">Nucleus</keyword>
<dbReference type="InterPro" id="IPR033464">
    <property type="entry name" value="CSN8_PSD8_EIF3K"/>
</dbReference>
<dbReference type="EMBL" id="LR881466">
    <property type="protein sequence ID" value="CAD5316275.1"/>
    <property type="molecule type" value="Genomic_DNA"/>
</dbReference>
<feature type="compositionally biased region" description="Polar residues" evidence="7">
    <location>
        <begin position="976"/>
        <end position="987"/>
    </location>
</feature>
<dbReference type="Pfam" id="PF22922">
    <property type="entry name" value="GAF_NLP"/>
    <property type="match status" value="1"/>
</dbReference>
<evidence type="ECO:0000313" key="11">
    <source>
        <dbReference type="EMBL" id="CAD5316275.1"/>
    </source>
</evidence>
<dbReference type="PROSITE" id="PS51745">
    <property type="entry name" value="PB1"/>
    <property type="match status" value="1"/>
</dbReference>
<dbReference type="InterPro" id="IPR003035">
    <property type="entry name" value="RWP-RK_dom"/>
</dbReference>
<dbReference type="CDD" id="cd06407">
    <property type="entry name" value="PB1_NLP"/>
    <property type="match status" value="1"/>
</dbReference>
<dbReference type="AlphaFoldDB" id="A0A7G2E4U5"/>
<evidence type="ECO:0000259" key="10">
    <source>
        <dbReference type="PROSITE" id="PS51745"/>
    </source>
</evidence>
<keyword evidence="4" id="KW-0238">DNA-binding</keyword>
<accession>A0A7G2E4U5</accession>
<gene>
    <name evidence="11" type="ORF">AT9943_LOCUS4600</name>
</gene>
<evidence type="ECO:0000259" key="8">
    <source>
        <dbReference type="PROSITE" id="PS50250"/>
    </source>
</evidence>
<dbReference type="Pfam" id="PF02042">
    <property type="entry name" value="RWP-RK"/>
    <property type="match status" value="1"/>
</dbReference>
<name>A0A7G2E4U5_ARATH</name>
<feature type="domain" description="PCI" evidence="8">
    <location>
        <begin position="79"/>
        <end position="251"/>
    </location>
</feature>
<evidence type="ECO:0000256" key="1">
    <source>
        <dbReference type="ARBA" id="ARBA00009627"/>
    </source>
</evidence>
<feature type="domain" description="PB1" evidence="10">
    <location>
        <begin position="1066"/>
        <end position="1148"/>
    </location>
</feature>
<dbReference type="Proteomes" id="UP000516314">
    <property type="component" value="Chromosome 1"/>
</dbReference>
<dbReference type="GO" id="GO:0003677">
    <property type="term" value="F:DNA binding"/>
    <property type="evidence" value="ECO:0007669"/>
    <property type="project" value="UniProtKB-KW"/>
</dbReference>
<dbReference type="InterPro" id="IPR000717">
    <property type="entry name" value="PCI_dom"/>
</dbReference>
<proteinExistence type="inferred from homology"/>
<evidence type="ECO:0000259" key="9">
    <source>
        <dbReference type="PROSITE" id="PS51519"/>
    </source>
</evidence>
<dbReference type="InterPro" id="IPR000270">
    <property type="entry name" value="PB1_dom"/>
</dbReference>
<keyword evidence="2" id="KW-0647">Proteasome</keyword>
<dbReference type="PANTHER" id="PTHR32002:SF35">
    <property type="entry name" value="PROTEIN NLP6"/>
    <property type="match status" value="1"/>
</dbReference>
<evidence type="ECO:0000256" key="3">
    <source>
        <dbReference type="ARBA" id="ARBA00023015"/>
    </source>
</evidence>
<dbReference type="InterPro" id="IPR055081">
    <property type="entry name" value="NLP1-9_GAF"/>
</dbReference>
<evidence type="ECO:0000256" key="5">
    <source>
        <dbReference type="ARBA" id="ARBA00023163"/>
    </source>
</evidence>
<dbReference type="InterPro" id="IPR053793">
    <property type="entry name" value="PB1-like"/>
</dbReference>
<dbReference type="PANTHER" id="PTHR32002">
    <property type="entry name" value="PROTEIN NLP8"/>
    <property type="match status" value="1"/>
</dbReference>
<reference evidence="11 12" key="1">
    <citation type="submission" date="2020-09" db="EMBL/GenBank/DDBJ databases">
        <authorList>
            <person name="Ashkenazy H."/>
        </authorList>
    </citation>
    <scope>NUCLEOTIDE SEQUENCE [LARGE SCALE GENOMIC DNA]</scope>
    <source>
        <strain evidence="12">cv. Cdm-0</strain>
    </source>
</reference>
<evidence type="ECO:0000256" key="6">
    <source>
        <dbReference type="ARBA" id="ARBA00023242"/>
    </source>
</evidence>
<dbReference type="InterPro" id="IPR034891">
    <property type="entry name" value="PB1_NLP"/>
</dbReference>